<evidence type="ECO:0000256" key="1">
    <source>
        <dbReference type="SAM" id="SignalP"/>
    </source>
</evidence>
<evidence type="ECO:0000259" key="2">
    <source>
        <dbReference type="Pfam" id="PF18997"/>
    </source>
</evidence>
<accession>A0A068Y7V2</accession>
<protein>
    <submittedName>
        <fullName evidence="3">Diagnostic antigen gp50</fullName>
    </submittedName>
</protein>
<feature type="signal peptide" evidence="1">
    <location>
        <begin position="1"/>
        <end position="16"/>
    </location>
</feature>
<dbReference type="EMBL" id="LN902845">
    <property type="protein sequence ID" value="CDS38281.1"/>
    <property type="molecule type" value="Genomic_DNA"/>
</dbReference>
<dbReference type="AlphaFoldDB" id="A0A068Y7V2"/>
<dbReference type="OMA" id="EALQIWV"/>
<sequence length="274" mass="30127">MLRSTFFLVIVAHCSGADPVLWGSRIVGTPAGPSPPMYFRHPKEAAIFVITDGLMSPIKIENGTCYLGDKVWGSPCQRDKESSNITLKDVSLQEALQIWVENSPISTAFFVPNCTTQTSKEDEFDWRTSFPLSRFGKGQLNVEVALAVRGANSRGLTSLYQNGKFACGWRGTTLVLSEAPVCRNMSKDEKSNLRTFVLNITQNTITSIGWYTSTRRMTVNIDWTQNGVSPEIAACNEYWGEMTATTSSGPEVKDTSTSLVALLSMLMLMRALAG</sequence>
<dbReference type="Pfam" id="PF18997">
    <property type="entry name" value="DUF5727"/>
    <property type="match status" value="1"/>
</dbReference>
<organism evidence="3 4">
    <name type="scientific">Echinococcus multilocularis</name>
    <name type="common">Fox tapeworm</name>
    <dbReference type="NCBI Taxonomy" id="6211"/>
    <lineage>
        <taxon>Eukaryota</taxon>
        <taxon>Metazoa</taxon>
        <taxon>Spiralia</taxon>
        <taxon>Lophotrochozoa</taxon>
        <taxon>Platyhelminthes</taxon>
        <taxon>Cestoda</taxon>
        <taxon>Eucestoda</taxon>
        <taxon>Cyclophyllidea</taxon>
        <taxon>Taeniidae</taxon>
        <taxon>Echinococcus</taxon>
    </lineage>
</organism>
<keyword evidence="4" id="KW-1185">Reference proteome</keyword>
<name>A0A068Y7V2_ECHMU</name>
<proteinExistence type="predicted"/>
<keyword evidence="1" id="KW-0732">Signal</keyword>
<dbReference type="OrthoDB" id="10292162at2759"/>
<gene>
    <name evidence="3" type="ORF">EmuJ_000566700</name>
</gene>
<feature type="chain" id="PRO_5009741595" evidence="1">
    <location>
        <begin position="17"/>
        <end position="274"/>
    </location>
</feature>
<reference evidence="3" key="2">
    <citation type="submission" date="2015-11" db="EMBL/GenBank/DDBJ databases">
        <authorList>
            <person name="Zhang Y."/>
            <person name="Guo Z."/>
        </authorList>
    </citation>
    <scope>NUCLEOTIDE SEQUENCE</scope>
</reference>
<reference evidence="3" key="1">
    <citation type="journal article" date="2013" name="Nature">
        <title>The genomes of four tapeworm species reveal adaptations to parasitism.</title>
        <authorList>
            <person name="Tsai I.J."/>
            <person name="Zarowiecki M."/>
            <person name="Holroyd N."/>
            <person name="Garciarrubio A."/>
            <person name="Sanchez-Flores A."/>
            <person name="Brooks K.L."/>
            <person name="Tracey A."/>
            <person name="Bobes R.J."/>
            <person name="Fragoso G."/>
            <person name="Sciutto E."/>
            <person name="Aslett M."/>
            <person name="Beasley H."/>
            <person name="Bennett H.M."/>
            <person name="Cai J."/>
            <person name="Camicia F."/>
            <person name="Clark R."/>
            <person name="Cucher M."/>
            <person name="De Silva N."/>
            <person name="Day T.A."/>
            <person name="Deplazes P."/>
            <person name="Estrada K."/>
            <person name="Fernandez C."/>
            <person name="Holland P.W."/>
            <person name="Hou J."/>
            <person name="Hu S."/>
            <person name="Huckvale T."/>
            <person name="Hung S.S."/>
            <person name="Kamenetzky L."/>
            <person name="Keane J.A."/>
            <person name="Kiss F."/>
            <person name="Koziol U."/>
            <person name="Lambert O."/>
            <person name="Liu K."/>
            <person name="Luo X."/>
            <person name="Luo Y."/>
            <person name="Macchiaroli N."/>
            <person name="Nichol S."/>
            <person name="Paps J."/>
            <person name="Parkinson J."/>
            <person name="Pouchkina-Stantcheva N."/>
            <person name="Riddiford N."/>
            <person name="Rosenzvit M."/>
            <person name="Salinas G."/>
            <person name="Wasmuth J.D."/>
            <person name="Zamanian M."/>
            <person name="Zheng Y."/>
            <person name="Cai X."/>
            <person name="Soberon X."/>
            <person name="Olson P.D."/>
            <person name="Laclette J.P."/>
            <person name="Brehm K."/>
            <person name="Berriman M."/>
            <person name="Garciarrubio A."/>
            <person name="Bobes R.J."/>
            <person name="Fragoso G."/>
            <person name="Sanchez-Flores A."/>
            <person name="Estrada K."/>
            <person name="Cevallos M.A."/>
            <person name="Morett E."/>
            <person name="Gonzalez V."/>
            <person name="Portillo T."/>
            <person name="Ochoa-Leyva A."/>
            <person name="Jose M.V."/>
            <person name="Sciutto E."/>
            <person name="Landa A."/>
            <person name="Jimenez L."/>
            <person name="Valdes V."/>
            <person name="Carrero J.C."/>
            <person name="Larralde C."/>
            <person name="Morales-Montor J."/>
            <person name="Limon-Lason J."/>
            <person name="Soberon X."/>
            <person name="Laclette J.P."/>
        </authorList>
    </citation>
    <scope>NUCLEOTIDE SEQUENCE [LARGE SCALE GENOMIC DNA]</scope>
</reference>
<dbReference type="Proteomes" id="UP000017246">
    <property type="component" value="Unassembled WGS sequence"/>
</dbReference>
<dbReference type="InterPro" id="IPR043785">
    <property type="entry name" value="DUF5727"/>
</dbReference>
<evidence type="ECO:0000313" key="3">
    <source>
        <dbReference type="EMBL" id="CDS38281.1"/>
    </source>
</evidence>
<evidence type="ECO:0000313" key="4">
    <source>
        <dbReference type="Proteomes" id="UP000017246"/>
    </source>
</evidence>
<feature type="domain" description="DUF5727" evidence="2">
    <location>
        <begin position="58"/>
        <end position="238"/>
    </location>
</feature>